<evidence type="ECO:0000313" key="3">
    <source>
        <dbReference type="Proteomes" id="UP000297299"/>
    </source>
</evidence>
<accession>A0A4Y8CJC6</accession>
<sequence length="107" mass="12141">MYGTVQEENGGVDADVGVESLDEGDDRSDKETLMFSSYSLHERARRYLCTEEDRAVLEGIPLHVWTKTKYMNYEDTDTISAEILFREVSREDGKKGIGRGSTRRVGD</sequence>
<reference evidence="2 3" key="1">
    <citation type="submission" date="2017-11" db="EMBL/GenBank/DDBJ databases">
        <title>Comparative genomics of Botrytis spp.</title>
        <authorList>
            <person name="Valero-Jimenez C.A."/>
            <person name="Tapia P."/>
            <person name="Veloso J."/>
            <person name="Silva-Moreno E."/>
            <person name="Staats M."/>
            <person name="Valdes J.H."/>
            <person name="Van Kan J.A.L."/>
        </authorList>
    </citation>
    <scope>NUCLEOTIDE SEQUENCE [LARGE SCALE GENOMIC DNA]</scope>
    <source>
        <strain evidence="2 3">MUCL2830</strain>
    </source>
</reference>
<evidence type="ECO:0000313" key="2">
    <source>
        <dbReference type="EMBL" id="TEY34622.1"/>
    </source>
</evidence>
<gene>
    <name evidence="2" type="ORF">BOTCAL_0620g00020</name>
</gene>
<name>A0A4Y8CJC6_9HELO</name>
<keyword evidence="3" id="KW-1185">Reference proteome</keyword>
<proteinExistence type="predicted"/>
<dbReference type="Proteomes" id="UP000297299">
    <property type="component" value="Unassembled WGS sequence"/>
</dbReference>
<feature type="region of interest" description="Disordered" evidence="1">
    <location>
        <begin position="1"/>
        <end position="29"/>
    </location>
</feature>
<dbReference type="AlphaFoldDB" id="A0A4Y8CJC6"/>
<dbReference type="EMBL" id="PHWZ01000617">
    <property type="protein sequence ID" value="TEY34622.1"/>
    <property type="molecule type" value="Genomic_DNA"/>
</dbReference>
<organism evidence="2 3">
    <name type="scientific">Botryotinia calthae</name>
    <dbReference type="NCBI Taxonomy" id="38488"/>
    <lineage>
        <taxon>Eukaryota</taxon>
        <taxon>Fungi</taxon>
        <taxon>Dikarya</taxon>
        <taxon>Ascomycota</taxon>
        <taxon>Pezizomycotina</taxon>
        <taxon>Leotiomycetes</taxon>
        <taxon>Helotiales</taxon>
        <taxon>Sclerotiniaceae</taxon>
        <taxon>Botryotinia</taxon>
    </lineage>
</organism>
<evidence type="ECO:0000256" key="1">
    <source>
        <dbReference type="SAM" id="MobiDB-lite"/>
    </source>
</evidence>
<comment type="caution">
    <text evidence="2">The sequence shown here is derived from an EMBL/GenBank/DDBJ whole genome shotgun (WGS) entry which is preliminary data.</text>
</comment>
<protein>
    <submittedName>
        <fullName evidence="2">Uncharacterized protein</fullName>
    </submittedName>
</protein>